<dbReference type="PROSITE" id="PS00108">
    <property type="entry name" value="PROTEIN_KINASE_ST"/>
    <property type="match status" value="1"/>
</dbReference>
<feature type="region of interest" description="Disordered" evidence="11">
    <location>
        <begin position="674"/>
        <end position="697"/>
    </location>
</feature>
<feature type="region of interest" description="Disordered" evidence="11">
    <location>
        <begin position="1108"/>
        <end position="1138"/>
    </location>
</feature>
<dbReference type="SMART" id="SM00220">
    <property type="entry name" value="S_TKc"/>
    <property type="match status" value="1"/>
</dbReference>
<dbReference type="AlphaFoldDB" id="A0A9P8Q1B1"/>
<dbReference type="SUPFAM" id="SSF56112">
    <property type="entry name" value="Protein kinase-like (PK-like)"/>
    <property type="match status" value="1"/>
</dbReference>
<accession>A0A9P8Q1B1</accession>
<keyword evidence="15" id="KW-1185">Reference proteome</keyword>
<proteinExistence type="inferred from homology"/>
<evidence type="ECO:0000313" key="15">
    <source>
        <dbReference type="Proteomes" id="UP000774326"/>
    </source>
</evidence>
<dbReference type="InterPro" id="IPR011009">
    <property type="entry name" value="Kinase-like_dom_sf"/>
</dbReference>
<feature type="compositionally biased region" description="Low complexity" evidence="11">
    <location>
        <begin position="193"/>
        <end position="205"/>
    </location>
</feature>
<dbReference type="EC" id="2.7.11.1" evidence="2"/>
<dbReference type="CDD" id="cd14077">
    <property type="entry name" value="STKc_Kin1_2"/>
    <property type="match status" value="1"/>
</dbReference>
<dbReference type="Gene3D" id="3.30.310.80">
    <property type="entry name" value="Kinase associated domain 1, KA1"/>
    <property type="match status" value="1"/>
</dbReference>
<dbReference type="SUPFAM" id="SSF103243">
    <property type="entry name" value="KA1-like"/>
    <property type="match status" value="1"/>
</dbReference>
<dbReference type="OrthoDB" id="1928777at2759"/>
<dbReference type="Gene3D" id="1.10.510.10">
    <property type="entry name" value="Transferase(Phosphotransferase) domain 1"/>
    <property type="match status" value="1"/>
</dbReference>
<dbReference type="InterPro" id="IPR028375">
    <property type="entry name" value="KA1/Ssp2_C"/>
</dbReference>
<feature type="binding site" evidence="10">
    <location>
        <position position="243"/>
    </location>
    <ligand>
        <name>ATP</name>
        <dbReference type="ChEBI" id="CHEBI:30616"/>
    </ligand>
</feature>
<dbReference type="InterPro" id="IPR000719">
    <property type="entry name" value="Prot_kinase_dom"/>
</dbReference>
<feature type="region of interest" description="Disordered" evidence="11">
    <location>
        <begin position="254"/>
        <end position="276"/>
    </location>
</feature>
<feature type="domain" description="Protein kinase" evidence="12">
    <location>
        <begin position="214"/>
        <end position="492"/>
    </location>
</feature>
<keyword evidence="7 10" id="KW-0067">ATP-binding</keyword>
<evidence type="ECO:0000256" key="6">
    <source>
        <dbReference type="ARBA" id="ARBA00022777"/>
    </source>
</evidence>
<evidence type="ECO:0000256" key="7">
    <source>
        <dbReference type="ARBA" id="ARBA00022840"/>
    </source>
</evidence>
<feature type="region of interest" description="Disordered" evidence="11">
    <location>
        <begin position="1007"/>
        <end position="1078"/>
    </location>
</feature>
<dbReference type="GO" id="GO:0035556">
    <property type="term" value="P:intracellular signal transduction"/>
    <property type="evidence" value="ECO:0007669"/>
    <property type="project" value="TreeGrafter"/>
</dbReference>
<evidence type="ECO:0000256" key="11">
    <source>
        <dbReference type="SAM" id="MobiDB-lite"/>
    </source>
</evidence>
<feature type="compositionally biased region" description="Polar residues" evidence="11">
    <location>
        <begin position="100"/>
        <end position="116"/>
    </location>
</feature>
<comment type="catalytic activity">
    <reaction evidence="8">
        <text>L-threonyl-[protein] + ATP = O-phospho-L-threonyl-[protein] + ADP + H(+)</text>
        <dbReference type="Rhea" id="RHEA:46608"/>
        <dbReference type="Rhea" id="RHEA-COMP:11060"/>
        <dbReference type="Rhea" id="RHEA-COMP:11605"/>
        <dbReference type="ChEBI" id="CHEBI:15378"/>
        <dbReference type="ChEBI" id="CHEBI:30013"/>
        <dbReference type="ChEBI" id="CHEBI:30616"/>
        <dbReference type="ChEBI" id="CHEBI:61977"/>
        <dbReference type="ChEBI" id="CHEBI:456216"/>
        <dbReference type="EC" id="2.7.11.1"/>
    </reaction>
</comment>
<evidence type="ECO:0000259" key="12">
    <source>
        <dbReference type="PROSITE" id="PS50011"/>
    </source>
</evidence>
<reference evidence="14" key="1">
    <citation type="journal article" date="2021" name="Open Biol.">
        <title>Shared evolutionary footprints suggest mitochondrial oxidative damage underlies multiple complex I losses in fungi.</title>
        <authorList>
            <person name="Schikora-Tamarit M.A."/>
            <person name="Marcet-Houben M."/>
            <person name="Nosek J."/>
            <person name="Gabaldon T."/>
        </authorList>
    </citation>
    <scope>NUCLEOTIDE SEQUENCE</scope>
    <source>
        <strain evidence="14">CBS2887</strain>
    </source>
</reference>
<dbReference type="Pfam" id="PF02149">
    <property type="entry name" value="KA1"/>
    <property type="match status" value="1"/>
</dbReference>
<evidence type="ECO:0000256" key="4">
    <source>
        <dbReference type="ARBA" id="ARBA00022679"/>
    </source>
</evidence>
<evidence type="ECO:0000256" key="8">
    <source>
        <dbReference type="ARBA" id="ARBA00047899"/>
    </source>
</evidence>
<feature type="compositionally biased region" description="Polar residues" evidence="11">
    <location>
        <begin position="81"/>
        <end position="93"/>
    </location>
</feature>
<evidence type="ECO:0000313" key="14">
    <source>
        <dbReference type="EMBL" id="KAH3682196.1"/>
    </source>
</evidence>
<feature type="domain" description="KA1" evidence="13">
    <location>
        <begin position="1181"/>
        <end position="1230"/>
    </location>
</feature>
<dbReference type="PROSITE" id="PS50032">
    <property type="entry name" value="KA1"/>
    <property type="match status" value="1"/>
</dbReference>
<feature type="region of interest" description="Disordered" evidence="11">
    <location>
        <begin position="728"/>
        <end position="871"/>
    </location>
</feature>
<evidence type="ECO:0000256" key="10">
    <source>
        <dbReference type="PROSITE-ProRule" id="PRU10141"/>
    </source>
</evidence>
<dbReference type="PANTHER" id="PTHR24346:SF82">
    <property type="entry name" value="KP78A-RELATED"/>
    <property type="match status" value="1"/>
</dbReference>
<feature type="compositionally biased region" description="Low complexity" evidence="11">
    <location>
        <begin position="27"/>
        <end position="38"/>
    </location>
</feature>
<evidence type="ECO:0000256" key="5">
    <source>
        <dbReference type="ARBA" id="ARBA00022741"/>
    </source>
</evidence>
<dbReference type="InterPro" id="IPR017441">
    <property type="entry name" value="Protein_kinase_ATP_BS"/>
</dbReference>
<dbReference type="EMBL" id="JAEUBG010003860">
    <property type="protein sequence ID" value="KAH3682196.1"/>
    <property type="molecule type" value="Genomic_DNA"/>
</dbReference>
<dbReference type="GO" id="GO:0005737">
    <property type="term" value="C:cytoplasm"/>
    <property type="evidence" value="ECO:0007669"/>
    <property type="project" value="TreeGrafter"/>
</dbReference>
<comment type="catalytic activity">
    <reaction evidence="9">
        <text>L-seryl-[protein] + ATP = O-phospho-L-seryl-[protein] + ADP + H(+)</text>
        <dbReference type="Rhea" id="RHEA:17989"/>
        <dbReference type="Rhea" id="RHEA-COMP:9863"/>
        <dbReference type="Rhea" id="RHEA-COMP:11604"/>
        <dbReference type="ChEBI" id="CHEBI:15378"/>
        <dbReference type="ChEBI" id="CHEBI:29999"/>
        <dbReference type="ChEBI" id="CHEBI:30616"/>
        <dbReference type="ChEBI" id="CHEBI:83421"/>
        <dbReference type="ChEBI" id="CHEBI:456216"/>
        <dbReference type="EC" id="2.7.11.1"/>
    </reaction>
</comment>
<feature type="compositionally biased region" description="Polar residues" evidence="11">
    <location>
        <begin position="124"/>
        <end position="152"/>
    </location>
</feature>
<evidence type="ECO:0000256" key="1">
    <source>
        <dbReference type="ARBA" id="ARBA00010791"/>
    </source>
</evidence>
<evidence type="ECO:0000256" key="2">
    <source>
        <dbReference type="ARBA" id="ARBA00012513"/>
    </source>
</evidence>
<dbReference type="GO" id="GO:0005524">
    <property type="term" value="F:ATP binding"/>
    <property type="evidence" value="ECO:0007669"/>
    <property type="project" value="UniProtKB-UniRule"/>
</dbReference>
<keyword evidence="3" id="KW-0723">Serine/threonine-protein kinase</keyword>
<dbReference type="GO" id="GO:0000226">
    <property type="term" value="P:microtubule cytoskeleton organization"/>
    <property type="evidence" value="ECO:0007669"/>
    <property type="project" value="TreeGrafter"/>
</dbReference>
<dbReference type="Pfam" id="PF00069">
    <property type="entry name" value="Pkinase"/>
    <property type="match status" value="1"/>
</dbReference>
<feature type="compositionally biased region" description="Basic and acidic residues" evidence="11">
    <location>
        <begin position="734"/>
        <end position="752"/>
    </location>
</feature>
<dbReference type="Proteomes" id="UP000774326">
    <property type="component" value="Unassembled WGS sequence"/>
</dbReference>
<feature type="compositionally biased region" description="Basic residues" evidence="11">
    <location>
        <begin position="856"/>
        <end position="871"/>
    </location>
</feature>
<feature type="compositionally biased region" description="Low complexity" evidence="11">
    <location>
        <begin position="845"/>
        <end position="855"/>
    </location>
</feature>
<comment type="caution">
    <text evidence="14">The sequence shown here is derived from an EMBL/GenBank/DDBJ whole genome shotgun (WGS) entry which is preliminary data.</text>
</comment>
<feature type="region of interest" description="Disordered" evidence="11">
    <location>
        <begin position="1"/>
        <end position="207"/>
    </location>
</feature>
<feature type="compositionally biased region" description="Polar residues" evidence="11">
    <location>
        <begin position="803"/>
        <end position="832"/>
    </location>
</feature>
<feature type="compositionally biased region" description="Polar residues" evidence="11">
    <location>
        <begin position="51"/>
        <end position="74"/>
    </location>
</feature>
<dbReference type="PROSITE" id="PS00107">
    <property type="entry name" value="PROTEIN_KINASE_ATP"/>
    <property type="match status" value="1"/>
</dbReference>
<dbReference type="FunFam" id="1.10.510.10:FF:000571">
    <property type="entry name" value="Maternal embryonic leucine zipper kinase"/>
    <property type="match status" value="1"/>
</dbReference>
<gene>
    <name evidence="14" type="ORF">WICPIJ_006817</name>
</gene>
<feature type="compositionally biased region" description="Polar residues" evidence="11">
    <location>
        <begin position="1015"/>
        <end position="1067"/>
    </location>
</feature>
<dbReference type="InterPro" id="IPR001772">
    <property type="entry name" value="KA1_dom"/>
</dbReference>
<evidence type="ECO:0000259" key="13">
    <source>
        <dbReference type="PROSITE" id="PS50032"/>
    </source>
</evidence>
<sequence>MSDSQYSGNDYRISSNFQQQDILPKVRSSTSQSSSRSRLQNTAPATPRMLRNTSGASMLQQQANYASPNDQTQIPFPPPGSSTMGGYSTPTPTSREHQQSDPLTSPLQKRTNSQARAQVPPIETQFQTEDYPTRTAVQPNQTSDQAPSQQNTLPAPPPQSRLLPPAAMSQPPIMGPDGTPLNNAPVSSKRTSRQPASQPQSQPQQFHRRAIGDWDFVKTIGAGSMGKVKLARHNKTSEICAVKIVPRSAKVYKRAHMNDPPAATATEQQQRDKEYEKEVARDKRTIRETALGKVLYHPFICRLFEVITMSNHYYMLFEYVSGGQMLDYIVSHGSLKERHARKFARGIGSALDYLHKNNIVHRDLKIENIMISKTGDIKIIDFGLSNMYSSDHLLKTYCGSLYFAAPELLSAHPYVGPEVDVWSFGVVLFVLVCGKVPFDDQSVPVLHEKIKKGKIEYPEFLSLEVLALLKRMLVVSPTKRAPLSEILSHPWMVKGYEGAPGSFLPQRIPLTLPLQQSIIAEMVKLDFGDSEEQLNLDISKVVSSAAYAEASEKWYSLRNNDPTQTSEVDPTSHFHPLVSMYHLVSEMLSRKKAKQSIVDIPSSIQETSNITSPDSTNNKEPAYDTPTKKSEPLVGAVPKIQIEKSESKPLPAIAANVTPTQQHVIAFPEQAHTSFTSPVTPTTPSQHHQQISQSHTLSANEEVFPQQQVSKNKDDGKSLNSIFRRLSHRRASSLRRDPSDHSSPKQHVKIEEPSSFPNKYEGFGSNSKDSSSSVRRTGSVRVPPKSSPFDDFEKTSGLESMAQKPSTLQVPPSQASNSKSHTRTVSDYSAVSFSAGPRPSDKNVDSSVAKSSSVQKKFHPSARAKSVGHAHFNNHKYDKQEASQAMDNDETYFDDVTLEDYASATPKFNSQQQQQQQQQQPSNILAVQQLSESEIMEQANNAPSGSMPSIEFPRTLFLKGFFSVQTTSTKPLPIIRFNIISVLTKLGVQFQEVRGGFVCSHSPSIEPSVPAQLSKKASGTDSSTSAGESNSVTSTGSNTLNKMGSFENSSIGDASTVDQQSTPSSKTGSHRRKFSIGGSILGYRRKQSGSAPPIPPTPVATNYNQHQSVTSPTHGHFPNDFDSSASLDSLNEGHGGSDMLVSSRIEQSRARASSVVNSSGMGDDRAQYQQSPVAHKESLSLAKTRTPLQFEIHVVKVPLVGLFGVQFKKILGNTWMYKALAEQILNELNL</sequence>
<feature type="compositionally biased region" description="Polar residues" evidence="11">
    <location>
        <begin position="604"/>
        <end position="619"/>
    </location>
</feature>
<dbReference type="PANTHER" id="PTHR24346">
    <property type="entry name" value="MAP/MICROTUBULE AFFINITY-REGULATING KINASE"/>
    <property type="match status" value="1"/>
</dbReference>
<dbReference type="GO" id="GO:0004674">
    <property type="term" value="F:protein serine/threonine kinase activity"/>
    <property type="evidence" value="ECO:0007669"/>
    <property type="project" value="UniProtKB-KW"/>
</dbReference>
<dbReference type="InterPro" id="IPR008271">
    <property type="entry name" value="Ser/Thr_kinase_AS"/>
</dbReference>
<dbReference type="PROSITE" id="PS50011">
    <property type="entry name" value="PROTEIN_KINASE_DOM"/>
    <property type="match status" value="1"/>
</dbReference>
<keyword evidence="4" id="KW-0808">Transferase</keyword>
<feature type="compositionally biased region" description="Polar residues" evidence="11">
    <location>
        <begin position="180"/>
        <end position="189"/>
    </location>
</feature>
<protein>
    <recommendedName>
        <fullName evidence="2">non-specific serine/threonine protein kinase</fullName>
        <ecNumber evidence="2">2.7.11.1</ecNumber>
    </recommendedName>
</protein>
<feature type="region of interest" description="Disordered" evidence="11">
    <location>
        <begin position="604"/>
        <end position="631"/>
    </location>
</feature>
<evidence type="ECO:0000256" key="3">
    <source>
        <dbReference type="ARBA" id="ARBA00022527"/>
    </source>
</evidence>
<keyword evidence="5 10" id="KW-0547">Nucleotide-binding</keyword>
<reference evidence="14" key="2">
    <citation type="submission" date="2021-01" db="EMBL/GenBank/DDBJ databases">
        <authorList>
            <person name="Schikora-Tamarit M.A."/>
        </authorList>
    </citation>
    <scope>NUCLEOTIDE SEQUENCE</scope>
    <source>
        <strain evidence="14">CBS2887</strain>
    </source>
</reference>
<feature type="compositionally biased region" description="Low complexity" evidence="11">
    <location>
        <begin position="674"/>
        <end position="695"/>
    </location>
</feature>
<organism evidence="14 15">
    <name type="scientific">Wickerhamomyces pijperi</name>
    <name type="common">Yeast</name>
    <name type="synonym">Pichia pijperi</name>
    <dbReference type="NCBI Taxonomy" id="599730"/>
    <lineage>
        <taxon>Eukaryota</taxon>
        <taxon>Fungi</taxon>
        <taxon>Dikarya</taxon>
        <taxon>Ascomycota</taxon>
        <taxon>Saccharomycotina</taxon>
        <taxon>Saccharomycetes</taxon>
        <taxon>Phaffomycetales</taxon>
        <taxon>Wickerhamomycetaceae</taxon>
        <taxon>Wickerhamomyces</taxon>
    </lineage>
</organism>
<name>A0A9P8Q1B1_WICPI</name>
<comment type="similarity">
    <text evidence="1">Belongs to the protein kinase superfamily. CAMK Ser/Thr protein kinase family. NIM1 subfamily.</text>
</comment>
<keyword evidence="6" id="KW-0418">Kinase</keyword>
<feature type="compositionally biased region" description="Polar residues" evidence="11">
    <location>
        <begin position="1"/>
        <end position="21"/>
    </location>
</feature>
<feature type="compositionally biased region" description="Low complexity" evidence="11">
    <location>
        <begin position="762"/>
        <end position="782"/>
    </location>
</feature>
<evidence type="ECO:0000256" key="9">
    <source>
        <dbReference type="ARBA" id="ARBA00048679"/>
    </source>
</evidence>